<organism evidence="6 7">
    <name type="scientific">Aphanothece hegewaldii CCALA 016</name>
    <dbReference type="NCBI Taxonomy" id="2107694"/>
    <lineage>
        <taxon>Bacteria</taxon>
        <taxon>Bacillati</taxon>
        <taxon>Cyanobacteriota</taxon>
        <taxon>Cyanophyceae</taxon>
        <taxon>Oscillatoriophycideae</taxon>
        <taxon>Chroococcales</taxon>
        <taxon>Aphanothecaceae</taxon>
        <taxon>Aphanothece</taxon>
    </lineage>
</organism>
<dbReference type="RefSeq" id="WP_106457332.1">
    <property type="nucleotide sequence ID" value="NZ_PXOH01000013.1"/>
</dbReference>
<keyword evidence="3 5" id="KW-1133">Transmembrane helix</keyword>
<evidence type="ECO:0000313" key="6">
    <source>
        <dbReference type="EMBL" id="PSF36616.1"/>
    </source>
</evidence>
<accession>A0A2T1LWT0</accession>
<gene>
    <name evidence="6" type="ORF">C7H19_13120</name>
</gene>
<evidence type="ECO:0000256" key="1">
    <source>
        <dbReference type="ARBA" id="ARBA00004141"/>
    </source>
</evidence>
<feature type="transmembrane region" description="Helical" evidence="5">
    <location>
        <begin position="20"/>
        <end position="38"/>
    </location>
</feature>
<evidence type="ECO:0000313" key="7">
    <source>
        <dbReference type="Proteomes" id="UP000239001"/>
    </source>
</evidence>
<dbReference type="Proteomes" id="UP000239001">
    <property type="component" value="Unassembled WGS sequence"/>
</dbReference>
<dbReference type="AlphaFoldDB" id="A0A2T1LWT0"/>
<evidence type="ECO:0000256" key="5">
    <source>
        <dbReference type="SAM" id="Phobius"/>
    </source>
</evidence>
<name>A0A2T1LWT0_9CHRO</name>
<keyword evidence="2 5" id="KW-0812">Transmembrane</keyword>
<keyword evidence="4 5" id="KW-0472">Membrane</keyword>
<comment type="caution">
    <text evidence="6">The sequence shown here is derived from an EMBL/GenBank/DDBJ whole genome shotgun (WGS) entry which is preliminary data.</text>
</comment>
<sequence>MEDTLTRRKLLAAISHGSVLLTATLVSWAIPLVVYLISEDAIAKDHAKEALNFHINIAFWGFIFGILTGVLIGWAFLAALGLITIIFPIIALLSVFNDPDKVYRYPLIYRLL</sequence>
<proteinExistence type="predicted"/>
<dbReference type="EMBL" id="PXOH01000013">
    <property type="protein sequence ID" value="PSF36616.1"/>
    <property type="molecule type" value="Genomic_DNA"/>
</dbReference>
<reference evidence="6 7" key="1">
    <citation type="submission" date="2018-03" db="EMBL/GenBank/DDBJ databases">
        <title>The ancient ancestry and fast evolution of plastids.</title>
        <authorList>
            <person name="Moore K.R."/>
            <person name="Magnabosco C."/>
            <person name="Momper L."/>
            <person name="Gold D.A."/>
            <person name="Bosak T."/>
            <person name="Fournier G.P."/>
        </authorList>
    </citation>
    <scope>NUCLEOTIDE SEQUENCE [LARGE SCALE GENOMIC DNA]</scope>
    <source>
        <strain evidence="6 7">CCALA 016</strain>
    </source>
</reference>
<dbReference type="OrthoDB" id="425405at2"/>
<evidence type="ECO:0000256" key="3">
    <source>
        <dbReference type="ARBA" id="ARBA00022989"/>
    </source>
</evidence>
<comment type="subcellular location">
    <subcellularLocation>
        <location evidence="1">Membrane</location>
        <topology evidence="1">Multi-pass membrane protein</topology>
    </subcellularLocation>
</comment>
<dbReference type="InterPro" id="IPR019109">
    <property type="entry name" value="MamF_MmsF"/>
</dbReference>
<keyword evidence="7" id="KW-1185">Reference proteome</keyword>
<evidence type="ECO:0000256" key="4">
    <source>
        <dbReference type="ARBA" id="ARBA00023136"/>
    </source>
</evidence>
<dbReference type="Pfam" id="PF09685">
    <property type="entry name" value="MamF_MmsF"/>
    <property type="match status" value="1"/>
</dbReference>
<protein>
    <submittedName>
        <fullName evidence="6">DUF4870 domain-containing protein</fullName>
    </submittedName>
</protein>
<feature type="transmembrane region" description="Helical" evidence="5">
    <location>
        <begin position="74"/>
        <end position="96"/>
    </location>
</feature>
<evidence type="ECO:0000256" key="2">
    <source>
        <dbReference type="ARBA" id="ARBA00022692"/>
    </source>
</evidence>
<reference evidence="6 7" key="2">
    <citation type="submission" date="2018-03" db="EMBL/GenBank/DDBJ databases">
        <authorList>
            <person name="Keele B.F."/>
        </authorList>
    </citation>
    <scope>NUCLEOTIDE SEQUENCE [LARGE SCALE GENOMIC DNA]</scope>
    <source>
        <strain evidence="6 7">CCALA 016</strain>
    </source>
</reference>
<feature type="transmembrane region" description="Helical" evidence="5">
    <location>
        <begin position="50"/>
        <end position="68"/>
    </location>
</feature>